<dbReference type="eggNOG" id="COG0438">
    <property type="taxonomic scope" value="Bacteria"/>
</dbReference>
<organism evidence="2 3">
    <name type="scientific">Candidatus Symbiobacter mobilis CR</name>
    <dbReference type="NCBI Taxonomy" id="946483"/>
    <lineage>
        <taxon>Bacteria</taxon>
        <taxon>Pseudomonadati</taxon>
        <taxon>Pseudomonadota</taxon>
        <taxon>Betaproteobacteria</taxon>
        <taxon>Burkholderiales</taxon>
        <taxon>Comamonadaceae</taxon>
    </lineage>
</organism>
<keyword evidence="2" id="KW-0808">Transferase</keyword>
<protein>
    <submittedName>
        <fullName evidence="2">Glycosyltransferase</fullName>
    </submittedName>
</protein>
<sequence length="504" mass="56691">MLRILLELRPALNGYAGIPQETRLLFCALNSLDDINVDGLIQSSNRVLAKALPAGIDLQQHPLSIDQQINCLSRVVISLQPDPKPKLLDRISAQIALVLSLPALLVRHLVGQDQQLGKFDATHFQDFIWRSMFERTLPVEHFKLVTRAGFRVCRVPWSVMHVCALLTNQLGHALYARLDTSDFDVMISETPYPATVSKRTTLVVRYHDAIPVLMPHTINNRSMHQASHYQALRKNVASGAYFACVSDTTRKDLISIFPQAQERSVTIHNMLSPHYFDDASQPTRIPGIIQLRMHTWLSEMISRQQHFGLTADDVSQPLEYLLMVSTMEPRKNHATLLSAWEQLRADRFPDLKLIIVGMLGWDYLAIVNKCIPWLERGQLFMLEDVLPEELRLLYKHARATVCPSFGEGFDFSGVEAMRCGGVVAASSIAAHLEVYAEAAQYFSPYSATEAATAIAQVIDPAAPTRRQELVQAGADRSKKYLPEVILPKWHDFFSKLSGKACRLC</sequence>
<proteinExistence type="predicted"/>
<dbReference type="PANTHER" id="PTHR46401:SF8">
    <property type="entry name" value="BLL6006 PROTEIN"/>
    <property type="match status" value="1"/>
</dbReference>
<dbReference type="PANTHER" id="PTHR46401">
    <property type="entry name" value="GLYCOSYLTRANSFERASE WBBK-RELATED"/>
    <property type="match status" value="1"/>
</dbReference>
<name>U5NE05_9BURK</name>
<dbReference type="OrthoDB" id="433681at2"/>
<dbReference type="RefSeq" id="WP_022775834.1">
    <property type="nucleotide sequence ID" value="NC_022576.1"/>
</dbReference>
<keyword evidence="3" id="KW-1185">Reference proteome</keyword>
<accession>U5NE05</accession>
<dbReference type="Gene3D" id="3.40.50.2000">
    <property type="entry name" value="Glycogen Phosphorylase B"/>
    <property type="match status" value="1"/>
</dbReference>
<dbReference type="PATRIC" id="fig|946483.4.peg.2310"/>
<dbReference type="SUPFAM" id="SSF53756">
    <property type="entry name" value="UDP-Glycosyltransferase/glycogen phosphorylase"/>
    <property type="match status" value="1"/>
</dbReference>
<evidence type="ECO:0000259" key="1">
    <source>
        <dbReference type="Pfam" id="PF00534"/>
    </source>
</evidence>
<dbReference type="CDD" id="cd03809">
    <property type="entry name" value="GT4_MtfB-like"/>
    <property type="match status" value="1"/>
</dbReference>
<dbReference type="Proteomes" id="UP000017184">
    <property type="component" value="Chromosome"/>
</dbReference>
<evidence type="ECO:0000313" key="3">
    <source>
        <dbReference type="Proteomes" id="UP000017184"/>
    </source>
</evidence>
<dbReference type="STRING" id="946483.Cenrod_2292"/>
<dbReference type="EMBL" id="CP004885">
    <property type="protein sequence ID" value="AGX88354.1"/>
    <property type="molecule type" value="Genomic_DNA"/>
</dbReference>
<dbReference type="AlphaFoldDB" id="U5NE05"/>
<dbReference type="KEGG" id="cbx:Cenrod_2292"/>
<feature type="domain" description="Glycosyl transferase family 1" evidence="1">
    <location>
        <begin position="319"/>
        <end position="470"/>
    </location>
</feature>
<reference evidence="2 3" key="1">
    <citation type="journal article" date="2013" name="Genome Biol.">
        <title>Genomic analysis reveals key aspects of prokaryotic symbiosis in the phototrophic consortium "Chlorochromatium aggregatum".</title>
        <authorList>
            <person name="Liu Z."/>
            <person name="Muller J."/>
            <person name="Li T."/>
            <person name="Alvey R.M."/>
            <person name="Vogl K."/>
            <person name="Frigaard N.U."/>
            <person name="Rockwell N.C."/>
            <person name="Boyd E.S."/>
            <person name="Tomsho L.P."/>
            <person name="Schuster S.C."/>
            <person name="Henke P."/>
            <person name="Rohde M."/>
            <person name="Overmann J."/>
            <person name="Bryant D.A."/>
        </authorList>
    </citation>
    <scope>NUCLEOTIDE SEQUENCE [LARGE SCALE GENOMIC DNA]</scope>
    <source>
        <strain evidence="2">CR</strain>
    </source>
</reference>
<dbReference type="HOGENOM" id="CLU_041889_0_0_4"/>
<gene>
    <name evidence="2" type="ORF">Cenrod_2292</name>
</gene>
<dbReference type="Pfam" id="PF00534">
    <property type="entry name" value="Glycos_transf_1"/>
    <property type="match status" value="1"/>
</dbReference>
<evidence type="ECO:0000313" key="2">
    <source>
        <dbReference type="EMBL" id="AGX88354.1"/>
    </source>
</evidence>
<dbReference type="InterPro" id="IPR001296">
    <property type="entry name" value="Glyco_trans_1"/>
</dbReference>
<dbReference type="GO" id="GO:0016757">
    <property type="term" value="F:glycosyltransferase activity"/>
    <property type="evidence" value="ECO:0007669"/>
    <property type="project" value="InterPro"/>
</dbReference>